<dbReference type="AlphaFoldDB" id="D1AN21"/>
<evidence type="ECO:0000313" key="3">
    <source>
        <dbReference type="Proteomes" id="UP000000845"/>
    </source>
</evidence>
<protein>
    <recommendedName>
        <fullName evidence="1">ABM domain-containing protein</fullName>
    </recommendedName>
</protein>
<dbReference type="HOGENOM" id="CLU_131496_12_0_0"/>
<dbReference type="PROSITE" id="PS51725">
    <property type="entry name" value="ABM"/>
    <property type="match status" value="1"/>
</dbReference>
<feature type="domain" description="ABM" evidence="1">
    <location>
        <begin position="11"/>
        <end position="101"/>
    </location>
</feature>
<dbReference type="STRING" id="526218.Sterm_0523"/>
<dbReference type="SUPFAM" id="SSF54909">
    <property type="entry name" value="Dimeric alpha+beta barrel"/>
    <property type="match status" value="1"/>
</dbReference>
<reference evidence="3" key="1">
    <citation type="submission" date="2009-09" db="EMBL/GenBank/DDBJ databases">
        <title>The complete chromosome of Sebaldella termitidis ATCC 33386.</title>
        <authorList>
            <consortium name="US DOE Joint Genome Institute (JGI-PGF)"/>
            <person name="Lucas S."/>
            <person name="Copeland A."/>
            <person name="Lapidus A."/>
            <person name="Glavina del Rio T."/>
            <person name="Dalin E."/>
            <person name="Tice H."/>
            <person name="Bruce D."/>
            <person name="Goodwin L."/>
            <person name="Pitluck S."/>
            <person name="Kyrpides N."/>
            <person name="Mavromatis K."/>
            <person name="Ivanova N."/>
            <person name="Mikhailova N."/>
            <person name="Sims D."/>
            <person name="Meincke L."/>
            <person name="Brettin T."/>
            <person name="Detter J.C."/>
            <person name="Han C."/>
            <person name="Larimer F."/>
            <person name="Land M."/>
            <person name="Hauser L."/>
            <person name="Markowitz V."/>
            <person name="Cheng J.F."/>
            <person name="Hugenholtz P."/>
            <person name="Woyke T."/>
            <person name="Wu D."/>
            <person name="Eisen J.A."/>
        </authorList>
    </citation>
    <scope>NUCLEOTIDE SEQUENCE [LARGE SCALE GENOMIC DNA]</scope>
    <source>
        <strain evidence="3">ATCC 33386 / NCTC 11300</strain>
    </source>
</reference>
<accession>D1AN21</accession>
<dbReference type="KEGG" id="str:Sterm_0523"/>
<keyword evidence="3" id="KW-1185">Reference proteome</keyword>
<dbReference type="InterPro" id="IPR007138">
    <property type="entry name" value="ABM_dom"/>
</dbReference>
<dbReference type="Pfam" id="PF03992">
    <property type="entry name" value="ABM"/>
    <property type="match status" value="1"/>
</dbReference>
<dbReference type="InterPro" id="IPR011008">
    <property type="entry name" value="Dimeric_a/b-barrel"/>
</dbReference>
<dbReference type="Gene3D" id="3.30.70.100">
    <property type="match status" value="1"/>
</dbReference>
<proteinExistence type="predicted"/>
<organism evidence="2 3">
    <name type="scientific">Sebaldella termitidis (strain ATCC 33386 / NCTC 11300)</name>
    <dbReference type="NCBI Taxonomy" id="526218"/>
    <lineage>
        <taxon>Bacteria</taxon>
        <taxon>Fusobacteriati</taxon>
        <taxon>Fusobacteriota</taxon>
        <taxon>Fusobacteriia</taxon>
        <taxon>Fusobacteriales</taxon>
        <taxon>Leptotrichiaceae</taxon>
        <taxon>Sebaldella</taxon>
    </lineage>
</organism>
<gene>
    <name evidence="2" type="ordered locus">Sterm_0523</name>
</gene>
<evidence type="ECO:0000313" key="2">
    <source>
        <dbReference type="EMBL" id="ACZ07397.1"/>
    </source>
</evidence>
<dbReference type="Proteomes" id="UP000000845">
    <property type="component" value="Chromosome"/>
</dbReference>
<name>D1AN21_SEBTE</name>
<reference evidence="2 3" key="2">
    <citation type="journal article" date="2010" name="Stand. Genomic Sci.">
        <title>Complete genome sequence of Sebaldella termitidis type strain (NCTC 11300).</title>
        <authorList>
            <person name="Harmon-Smith M."/>
            <person name="Celia L."/>
            <person name="Chertkov O."/>
            <person name="Lapidus A."/>
            <person name="Copeland A."/>
            <person name="Glavina Del Rio T."/>
            <person name="Nolan M."/>
            <person name="Lucas S."/>
            <person name="Tice H."/>
            <person name="Cheng J.F."/>
            <person name="Han C."/>
            <person name="Detter J.C."/>
            <person name="Bruce D."/>
            <person name="Goodwin L."/>
            <person name="Pitluck S."/>
            <person name="Pati A."/>
            <person name="Liolios K."/>
            <person name="Ivanova N."/>
            <person name="Mavromatis K."/>
            <person name="Mikhailova N."/>
            <person name="Chen A."/>
            <person name="Palaniappan K."/>
            <person name="Land M."/>
            <person name="Hauser L."/>
            <person name="Chang Y.J."/>
            <person name="Jeffries C.D."/>
            <person name="Brettin T."/>
            <person name="Goker M."/>
            <person name="Beck B."/>
            <person name="Bristow J."/>
            <person name="Eisen J.A."/>
            <person name="Markowitz V."/>
            <person name="Hugenholtz P."/>
            <person name="Kyrpides N.C."/>
            <person name="Klenk H.P."/>
            <person name="Chen F."/>
        </authorList>
    </citation>
    <scope>NUCLEOTIDE SEQUENCE [LARGE SCALE GENOMIC DNA]</scope>
    <source>
        <strain evidence="3">ATCC 33386 / NCTC 11300</strain>
    </source>
</reference>
<dbReference type="EMBL" id="CP001739">
    <property type="protein sequence ID" value="ACZ07397.1"/>
    <property type="molecule type" value="Genomic_DNA"/>
</dbReference>
<evidence type="ECO:0000259" key="1">
    <source>
        <dbReference type="PROSITE" id="PS51725"/>
    </source>
</evidence>
<dbReference type="eggNOG" id="COG1359">
    <property type="taxonomic scope" value="Bacteria"/>
</dbReference>
<sequence>MKRNEKNPSYLYCTAIIRATEGTDYEIVKNELLELEEKTNQEAGCIQFFISPLNPEEKKFALWEIWEDDVAFYEHHKKIYTQELFAKKITEIILFESSRKVDL</sequence>
<dbReference type="RefSeq" id="WP_012859995.1">
    <property type="nucleotide sequence ID" value="NC_013517.1"/>
</dbReference>